<feature type="region of interest" description="Disordered" evidence="5">
    <location>
        <begin position="396"/>
        <end position="452"/>
    </location>
</feature>
<protein>
    <recommendedName>
        <fullName evidence="6">Zn(2)-C6 fungal-type domain-containing protein</fullName>
    </recommendedName>
</protein>
<dbReference type="SUPFAM" id="SSF57701">
    <property type="entry name" value="Zn2/Cys6 DNA-binding domain"/>
    <property type="match status" value="1"/>
</dbReference>
<evidence type="ECO:0000313" key="8">
    <source>
        <dbReference type="Proteomes" id="UP001201262"/>
    </source>
</evidence>
<sequence>MPPSTVEGHTFIPEKIETGQKKPRKKRGQKQEEDMLATKNAGGACTWCYFKKKRCGSNIPCDLCVESKTTCIRNASSLCLPSTTLRNSQLQMKVENFEEPRIILNQLRSDISLRKPSAHDLIYIDWASGDCTRQFENTWSGYFDQFDLDEIDADVKASLLKLARLCVPISQLNQAAYAHPLYKDACLMFRLFATIETFTRSKISVQPMAVDISRIAIFFNLTIYAMEICEVSIRFAARLNEEVRAKRSGDDAVRCSITIYSRVVDKIGRFQQQQQPDSSMSGLFRQIESRLKSIQDAIQEILRLPSNGQSVVIPDVIEILPFNIAIGLEPKCQRCQSRTPTELFRQDTPHFQWEHGVDELLSRNHNKMIPAGSCSPERTIDPRVLLSQTTPWGYTANVQPPSSSPSTTNDNRFNDIFSDPQEGSGFTYTTYNQPDDQPLPDPIEQSNSGDINDGTDAAYDIFAFGNHLLHGTTDDDYDNDCDEY</sequence>
<dbReference type="Proteomes" id="UP001201262">
    <property type="component" value="Unassembled WGS sequence"/>
</dbReference>
<accession>A0AAD4KWL9</accession>
<organism evidence="7 8">
    <name type="scientific">Talaromyces proteolyticus</name>
    <dbReference type="NCBI Taxonomy" id="1131652"/>
    <lineage>
        <taxon>Eukaryota</taxon>
        <taxon>Fungi</taxon>
        <taxon>Dikarya</taxon>
        <taxon>Ascomycota</taxon>
        <taxon>Pezizomycotina</taxon>
        <taxon>Eurotiomycetes</taxon>
        <taxon>Eurotiomycetidae</taxon>
        <taxon>Eurotiales</taxon>
        <taxon>Trichocomaceae</taxon>
        <taxon>Talaromyces</taxon>
        <taxon>Talaromyces sect. Bacilispori</taxon>
    </lineage>
</organism>
<keyword evidence="2" id="KW-0238">DNA-binding</keyword>
<dbReference type="InterPro" id="IPR001138">
    <property type="entry name" value="Zn2Cys6_DnaBD"/>
</dbReference>
<evidence type="ECO:0000256" key="4">
    <source>
        <dbReference type="ARBA" id="ARBA00023242"/>
    </source>
</evidence>
<keyword evidence="4" id="KW-0539">Nucleus</keyword>
<evidence type="ECO:0000256" key="2">
    <source>
        <dbReference type="ARBA" id="ARBA00023125"/>
    </source>
</evidence>
<dbReference type="AlphaFoldDB" id="A0AAD4KWL9"/>
<dbReference type="GO" id="GO:0003677">
    <property type="term" value="F:DNA binding"/>
    <property type="evidence" value="ECO:0007669"/>
    <property type="project" value="UniProtKB-KW"/>
</dbReference>
<comment type="caution">
    <text evidence="7">The sequence shown here is derived from an EMBL/GenBank/DDBJ whole genome shotgun (WGS) entry which is preliminary data.</text>
</comment>
<proteinExistence type="predicted"/>
<reference evidence="7" key="1">
    <citation type="submission" date="2021-12" db="EMBL/GenBank/DDBJ databases">
        <title>Convergent genome expansion in fungi linked to evolution of root-endophyte symbiosis.</title>
        <authorList>
            <consortium name="DOE Joint Genome Institute"/>
            <person name="Ke Y.-H."/>
            <person name="Bonito G."/>
            <person name="Liao H.-L."/>
            <person name="Looney B."/>
            <person name="Rojas-Flechas A."/>
            <person name="Nash J."/>
            <person name="Hameed K."/>
            <person name="Schadt C."/>
            <person name="Martin F."/>
            <person name="Crous P.W."/>
            <person name="Miettinen O."/>
            <person name="Magnuson J.K."/>
            <person name="Labbe J."/>
            <person name="Jacobson D."/>
            <person name="Doktycz M.J."/>
            <person name="Veneault-Fourrey C."/>
            <person name="Kuo A."/>
            <person name="Mondo S."/>
            <person name="Calhoun S."/>
            <person name="Riley R."/>
            <person name="Ohm R."/>
            <person name="LaButti K."/>
            <person name="Andreopoulos B."/>
            <person name="Pangilinan J."/>
            <person name="Nolan M."/>
            <person name="Tritt A."/>
            <person name="Clum A."/>
            <person name="Lipzen A."/>
            <person name="Daum C."/>
            <person name="Barry K."/>
            <person name="Grigoriev I.V."/>
            <person name="Vilgalys R."/>
        </authorList>
    </citation>
    <scope>NUCLEOTIDE SEQUENCE</scope>
    <source>
        <strain evidence="7">PMI_201</strain>
    </source>
</reference>
<dbReference type="RefSeq" id="XP_046072360.1">
    <property type="nucleotide sequence ID" value="XM_046214074.1"/>
</dbReference>
<keyword evidence="8" id="KW-1185">Reference proteome</keyword>
<dbReference type="GO" id="GO:0008270">
    <property type="term" value="F:zinc ion binding"/>
    <property type="evidence" value="ECO:0007669"/>
    <property type="project" value="InterPro"/>
</dbReference>
<keyword evidence="1" id="KW-0805">Transcription regulation</keyword>
<name>A0AAD4KWL9_9EURO</name>
<evidence type="ECO:0000259" key="6">
    <source>
        <dbReference type="Pfam" id="PF00172"/>
    </source>
</evidence>
<dbReference type="Pfam" id="PF00172">
    <property type="entry name" value="Zn_clus"/>
    <property type="match status" value="1"/>
</dbReference>
<dbReference type="InterPro" id="IPR036864">
    <property type="entry name" value="Zn2-C6_fun-type_DNA-bd_sf"/>
</dbReference>
<gene>
    <name evidence="7" type="ORF">BGW36DRAFT_359441</name>
</gene>
<dbReference type="GO" id="GO:0000981">
    <property type="term" value="F:DNA-binding transcription factor activity, RNA polymerase II-specific"/>
    <property type="evidence" value="ECO:0007669"/>
    <property type="project" value="InterPro"/>
</dbReference>
<evidence type="ECO:0000256" key="5">
    <source>
        <dbReference type="SAM" id="MobiDB-lite"/>
    </source>
</evidence>
<evidence type="ECO:0000256" key="1">
    <source>
        <dbReference type="ARBA" id="ARBA00023015"/>
    </source>
</evidence>
<dbReference type="EMBL" id="JAJTJA010000006">
    <property type="protein sequence ID" value="KAH8697659.1"/>
    <property type="molecule type" value="Genomic_DNA"/>
</dbReference>
<keyword evidence="3" id="KW-0804">Transcription</keyword>
<evidence type="ECO:0000313" key="7">
    <source>
        <dbReference type="EMBL" id="KAH8697659.1"/>
    </source>
</evidence>
<feature type="domain" description="Zn(2)-C6 fungal-type" evidence="6">
    <location>
        <begin position="44"/>
        <end position="74"/>
    </location>
</feature>
<dbReference type="GeneID" id="70244361"/>
<evidence type="ECO:0000256" key="3">
    <source>
        <dbReference type="ARBA" id="ARBA00023163"/>
    </source>
</evidence>
<feature type="region of interest" description="Disordered" evidence="5">
    <location>
        <begin position="1"/>
        <end position="35"/>
    </location>
</feature>
<feature type="compositionally biased region" description="Polar residues" evidence="5">
    <location>
        <begin position="424"/>
        <end position="435"/>
    </location>
</feature>